<keyword evidence="1" id="KW-0175">Coiled coil</keyword>
<proteinExistence type="predicted"/>
<protein>
    <submittedName>
        <fullName evidence="2">Uncharacterized protein</fullName>
    </submittedName>
</protein>
<reference evidence="2" key="1">
    <citation type="submission" date="2018-03" db="EMBL/GenBank/DDBJ databases">
        <authorList>
            <person name="Guldener U."/>
        </authorList>
    </citation>
    <scope>NUCLEOTIDE SEQUENCE</scope>
</reference>
<feature type="coiled-coil region" evidence="1">
    <location>
        <begin position="160"/>
        <end position="187"/>
    </location>
</feature>
<name>A0AAE8SKV6_9HYPO</name>
<dbReference type="EMBL" id="ONZP01000335">
    <property type="protein sequence ID" value="SPJ81831.1"/>
    <property type="molecule type" value="Genomic_DNA"/>
</dbReference>
<accession>A0AAE8SKV6</accession>
<evidence type="ECO:0000313" key="3">
    <source>
        <dbReference type="Proteomes" id="UP001187734"/>
    </source>
</evidence>
<comment type="caution">
    <text evidence="2">The sequence shown here is derived from an EMBL/GenBank/DDBJ whole genome shotgun (WGS) entry which is preliminary data.</text>
</comment>
<dbReference type="Proteomes" id="UP001187734">
    <property type="component" value="Unassembled WGS sequence"/>
</dbReference>
<evidence type="ECO:0000313" key="2">
    <source>
        <dbReference type="EMBL" id="SPJ81831.1"/>
    </source>
</evidence>
<gene>
    <name evidence="2" type="ORF">FTOL_09236</name>
</gene>
<keyword evidence="3" id="KW-1185">Reference proteome</keyword>
<evidence type="ECO:0000256" key="1">
    <source>
        <dbReference type="SAM" id="Coils"/>
    </source>
</evidence>
<organism evidence="2 3">
    <name type="scientific">Fusarium torulosum</name>
    <dbReference type="NCBI Taxonomy" id="33205"/>
    <lineage>
        <taxon>Eukaryota</taxon>
        <taxon>Fungi</taxon>
        <taxon>Dikarya</taxon>
        <taxon>Ascomycota</taxon>
        <taxon>Pezizomycotina</taxon>
        <taxon>Sordariomycetes</taxon>
        <taxon>Hypocreomycetidae</taxon>
        <taxon>Hypocreales</taxon>
        <taxon>Nectriaceae</taxon>
        <taxon>Fusarium</taxon>
    </lineage>
</organism>
<sequence length="233" mass="26424">MALKMQRFDSYQMSDDTSQGTNVDGLLVRRCRDRLATHIEKRTGIKVDPTEVRLTAKQSDAYTWSFTMEVAHLFAKDIVDHSVQACQKLCQEVGRSFHAVKFTPDGVAGGQWCLGSPPPYCVPTFDVDAIEGGGAAERISLLSHQLSMMEMNAAHDAITRLQLQEKIATLEENNERLGQEARQQREDADYHQDFFYRLLEAADQLNSTVADIHQDYTRTVNINMFPKNEFSLF</sequence>
<dbReference type="AlphaFoldDB" id="A0AAE8SKV6"/>